<sequence length="85" mass="9373">MVTIEVSEAVYEALEAETEPRESIDDLLTRVLDVGSADKPAEVDDSGVESGDIHGGTNMWTVYDQLGRERKEGESLSDTFRRLQG</sequence>
<dbReference type="RefSeq" id="WP_229115318.1">
    <property type="nucleotide sequence ID" value="NZ_CP064787.1"/>
</dbReference>
<dbReference type="Proteomes" id="UP000663525">
    <property type="component" value="Chromosome"/>
</dbReference>
<feature type="region of interest" description="Disordered" evidence="1">
    <location>
        <begin position="36"/>
        <end position="58"/>
    </location>
</feature>
<proteinExistence type="predicted"/>
<evidence type="ECO:0000313" key="2">
    <source>
        <dbReference type="EMBL" id="QSG05487.1"/>
    </source>
</evidence>
<dbReference type="GeneID" id="68854755"/>
<name>A0A897MYE8_9EURY</name>
<organism evidence="2 3">
    <name type="scientific">Halapricum desulfuricans</name>
    <dbReference type="NCBI Taxonomy" id="2841257"/>
    <lineage>
        <taxon>Archaea</taxon>
        <taxon>Methanobacteriati</taxon>
        <taxon>Methanobacteriota</taxon>
        <taxon>Stenosarchaea group</taxon>
        <taxon>Halobacteria</taxon>
        <taxon>Halobacteriales</taxon>
        <taxon>Haloarculaceae</taxon>
        <taxon>Halapricum</taxon>
    </lineage>
</organism>
<gene>
    <name evidence="2" type="ORF">HSR121_1140</name>
</gene>
<reference evidence="2" key="1">
    <citation type="submission" date="2020-11" db="EMBL/GenBank/DDBJ databases">
        <title>Carbohydrate-dependent, anaerobic sulfur respiration: A novel catabolism in halophilic archaea.</title>
        <authorList>
            <person name="Sorokin D.Y."/>
            <person name="Messina E."/>
            <person name="Smedile F."/>
            <person name="La Cono V."/>
            <person name="Hallsworth J.E."/>
            <person name="Yakimov M.M."/>
        </authorList>
    </citation>
    <scope>NUCLEOTIDE SEQUENCE</scope>
    <source>
        <strain evidence="2">HSR12-1</strain>
    </source>
</reference>
<evidence type="ECO:0000313" key="3">
    <source>
        <dbReference type="Proteomes" id="UP000663525"/>
    </source>
</evidence>
<dbReference type="AlphaFoldDB" id="A0A897MYE8"/>
<dbReference type="EMBL" id="CP064787">
    <property type="protein sequence ID" value="QSG05487.1"/>
    <property type="molecule type" value="Genomic_DNA"/>
</dbReference>
<accession>A0A897MYE8</accession>
<protein>
    <submittedName>
        <fullName evidence="2">Uncharacterized protein</fullName>
    </submittedName>
</protein>
<evidence type="ECO:0000256" key="1">
    <source>
        <dbReference type="SAM" id="MobiDB-lite"/>
    </source>
</evidence>